<organism evidence="1 2">
    <name type="scientific">Dipteronia dyeriana</name>
    <dbReference type="NCBI Taxonomy" id="168575"/>
    <lineage>
        <taxon>Eukaryota</taxon>
        <taxon>Viridiplantae</taxon>
        <taxon>Streptophyta</taxon>
        <taxon>Embryophyta</taxon>
        <taxon>Tracheophyta</taxon>
        <taxon>Spermatophyta</taxon>
        <taxon>Magnoliopsida</taxon>
        <taxon>eudicotyledons</taxon>
        <taxon>Gunneridae</taxon>
        <taxon>Pentapetalae</taxon>
        <taxon>rosids</taxon>
        <taxon>malvids</taxon>
        <taxon>Sapindales</taxon>
        <taxon>Sapindaceae</taxon>
        <taxon>Hippocastanoideae</taxon>
        <taxon>Acereae</taxon>
        <taxon>Dipteronia</taxon>
    </lineage>
</organism>
<dbReference type="EMBL" id="JANJYI010000002">
    <property type="protein sequence ID" value="KAK2659607.1"/>
    <property type="molecule type" value="Genomic_DNA"/>
</dbReference>
<comment type="caution">
    <text evidence="1">The sequence shown here is derived from an EMBL/GenBank/DDBJ whole genome shotgun (WGS) entry which is preliminary data.</text>
</comment>
<proteinExistence type="predicted"/>
<sequence>MNLKHTLKTWNWDVFGDLNSKIKNKLEELQNIQIRLSNSGFPKDLFLSESNIHHDLDVLLRRHECFLLDRSRVKWLQEGDLNDSFFHVYIKYKQCRVPTFDEINDIVFSLDANFTPDPDGFRVNSSSIVGMSLVKMFPW</sequence>
<evidence type="ECO:0000313" key="1">
    <source>
        <dbReference type="EMBL" id="KAK2659607.1"/>
    </source>
</evidence>
<protein>
    <submittedName>
        <fullName evidence="1">Uncharacterized protein</fullName>
    </submittedName>
</protein>
<gene>
    <name evidence="1" type="ORF">Ddye_006140</name>
</gene>
<dbReference type="Proteomes" id="UP001280121">
    <property type="component" value="Unassembled WGS sequence"/>
</dbReference>
<evidence type="ECO:0000313" key="2">
    <source>
        <dbReference type="Proteomes" id="UP001280121"/>
    </source>
</evidence>
<dbReference type="AlphaFoldDB" id="A0AAE0CQD2"/>
<keyword evidence="2" id="KW-1185">Reference proteome</keyword>
<reference evidence="1" key="1">
    <citation type="journal article" date="2023" name="Plant J.">
        <title>Genome sequences and population genomics provide insights into the demographic history, inbreeding, and mutation load of two 'living fossil' tree species of Dipteronia.</title>
        <authorList>
            <person name="Feng Y."/>
            <person name="Comes H.P."/>
            <person name="Chen J."/>
            <person name="Zhu S."/>
            <person name="Lu R."/>
            <person name="Zhang X."/>
            <person name="Li P."/>
            <person name="Qiu J."/>
            <person name="Olsen K.M."/>
            <person name="Qiu Y."/>
        </authorList>
    </citation>
    <scope>NUCLEOTIDE SEQUENCE</scope>
    <source>
        <strain evidence="1">KIB01</strain>
    </source>
</reference>
<accession>A0AAE0CQD2</accession>
<name>A0AAE0CQD2_9ROSI</name>